<evidence type="ECO:0000256" key="6">
    <source>
        <dbReference type="SAM" id="MobiDB-lite"/>
    </source>
</evidence>
<evidence type="ECO:0000256" key="3">
    <source>
        <dbReference type="ARBA" id="ARBA00022692"/>
    </source>
</evidence>
<organism evidence="9 10">
    <name type="scientific">Dietzia timorensis</name>
    <dbReference type="NCBI Taxonomy" id="499555"/>
    <lineage>
        <taxon>Bacteria</taxon>
        <taxon>Bacillati</taxon>
        <taxon>Actinomycetota</taxon>
        <taxon>Actinomycetes</taxon>
        <taxon>Mycobacteriales</taxon>
        <taxon>Dietziaceae</taxon>
        <taxon>Dietzia</taxon>
    </lineage>
</organism>
<proteinExistence type="predicted"/>
<dbReference type="RefSeq" id="WP_075844973.1">
    <property type="nucleotide sequence ID" value="NZ_CP015961.1"/>
</dbReference>
<protein>
    <recommendedName>
        <fullName evidence="8">Phosphatidylglycerol lysyltransferase C-terminal domain-containing protein</fullName>
    </recommendedName>
</protein>
<feature type="transmembrane region" description="Helical" evidence="7">
    <location>
        <begin position="324"/>
        <end position="345"/>
    </location>
</feature>
<dbReference type="GO" id="GO:0055091">
    <property type="term" value="P:phospholipid homeostasis"/>
    <property type="evidence" value="ECO:0007669"/>
    <property type="project" value="TreeGrafter"/>
</dbReference>
<comment type="subcellular location">
    <subcellularLocation>
        <location evidence="1">Cell membrane</location>
        <topology evidence="1">Multi-pass membrane protein</topology>
    </subcellularLocation>
</comment>
<keyword evidence="5 7" id="KW-0472">Membrane</keyword>
<reference evidence="9 10" key="1">
    <citation type="submission" date="2016-06" db="EMBL/GenBank/DDBJ databases">
        <title>Complete genome sequence of a saline-alkali tolerant type strain Dietzia timorensis ID05-A0528T.</title>
        <authorList>
            <person name="Wu X."/>
        </authorList>
    </citation>
    <scope>NUCLEOTIDE SEQUENCE [LARGE SCALE GENOMIC DNA]</scope>
    <source>
        <strain evidence="9 10">ID05-A0528</strain>
    </source>
</reference>
<dbReference type="InterPro" id="IPR051211">
    <property type="entry name" value="PG_lysyltransferase"/>
</dbReference>
<name>A0A173LQF5_9ACTN</name>
<keyword evidence="3 7" id="KW-0812">Transmembrane</keyword>
<dbReference type="Pfam" id="PF09924">
    <property type="entry name" value="LPG_synthase_C"/>
    <property type="match status" value="1"/>
</dbReference>
<feature type="transmembrane region" description="Helical" evidence="7">
    <location>
        <begin position="163"/>
        <end position="179"/>
    </location>
</feature>
<feature type="transmembrane region" description="Helical" evidence="7">
    <location>
        <begin position="357"/>
        <end position="375"/>
    </location>
</feature>
<dbReference type="AlphaFoldDB" id="A0A173LQF5"/>
<accession>A0A173LQF5</accession>
<dbReference type="PANTHER" id="PTHR34697:SF2">
    <property type="entry name" value="PHOSPHATIDYLGLYCEROL LYSYLTRANSFERASE"/>
    <property type="match status" value="1"/>
</dbReference>
<feature type="transmembrane region" description="Helical" evidence="7">
    <location>
        <begin position="230"/>
        <end position="248"/>
    </location>
</feature>
<dbReference type="SUPFAM" id="SSF144091">
    <property type="entry name" value="Rhomboid-like"/>
    <property type="match status" value="1"/>
</dbReference>
<evidence type="ECO:0000256" key="1">
    <source>
        <dbReference type="ARBA" id="ARBA00004651"/>
    </source>
</evidence>
<feature type="transmembrane region" description="Helical" evidence="7">
    <location>
        <begin position="395"/>
        <end position="420"/>
    </location>
</feature>
<dbReference type="OrthoDB" id="594838at2"/>
<evidence type="ECO:0000256" key="7">
    <source>
        <dbReference type="SAM" id="Phobius"/>
    </source>
</evidence>
<keyword evidence="2" id="KW-1003">Cell membrane</keyword>
<feature type="region of interest" description="Disordered" evidence="6">
    <location>
        <begin position="760"/>
        <end position="779"/>
    </location>
</feature>
<dbReference type="KEGG" id="dtm:BJL86_2237"/>
<feature type="transmembrane region" description="Helical" evidence="7">
    <location>
        <begin position="72"/>
        <end position="95"/>
    </location>
</feature>
<dbReference type="PANTHER" id="PTHR34697">
    <property type="entry name" value="PHOSPHATIDYLGLYCEROL LYSYLTRANSFERASE"/>
    <property type="match status" value="1"/>
</dbReference>
<feature type="transmembrane region" description="Helical" evidence="7">
    <location>
        <begin position="38"/>
        <end position="60"/>
    </location>
</feature>
<dbReference type="InterPro" id="IPR024320">
    <property type="entry name" value="LPG_synthase_C"/>
</dbReference>
<dbReference type="STRING" id="499555.BJL86_2237"/>
<dbReference type="GO" id="GO:0016755">
    <property type="term" value="F:aminoacyltransferase activity"/>
    <property type="evidence" value="ECO:0007669"/>
    <property type="project" value="TreeGrafter"/>
</dbReference>
<evidence type="ECO:0000313" key="10">
    <source>
        <dbReference type="Proteomes" id="UP000186104"/>
    </source>
</evidence>
<dbReference type="Proteomes" id="UP000186104">
    <property type="component" value="Chromosome"/>
</dbReference>
<feature type="transmembrane region" description="Helical" evidence="7">
    <location>
        <begin position="185"/>
        <end position="204"/>
    </location>
</feature>
<dbReference type="EMBL" id="CP015961">
    <property type="protein sequence ID" value="ANI93002.1"/>
    <property type="molecule type" value="Genomic_DNA"/>
</dbReference>
<feature type="transmembrane region" description="Helical" evidence="7">
    <location>
        <begin position="472"/>
        <end position="492"/>
    </location>
</feature>
<feature type="transmembrane region" description="Helical" evidence="7">
    <location>
        <begin position="297"/>
        <end position="317"/>
    </location>
</feature>
<feature type="domain" description="Phosphatidylglycerol lysyltransferase C-terminal" evidence="8">
    <location>
        <begin position="510"/>
        <end position="821"/>
    </location>
</feature>
<evidence type="ECO:0000256" key="2">
    <source>
        <dbReference type="ARBA" id="ARBA00022475"/>
    </source>
</evidence>
<keyword evidence="10" id="KW-1185">Reference proteome</keyword>
<evidence type="ECO:0000256" key="4">
    <source>
        <dbReference type="ARBA" id="ARBA00022989"/>
    </source>
</evidence>
<evidence type="ECO:0000256" key="5">
    <source>
        <dbReference type="ARBA" id="ARBA00023136"/>
    </source>
</evidence>
<keyword evidence="4 7" id="KW-1133">Transmembrane helix</keyword>
<feature type="transmembrane region" description="Helical" evidence="7">
    <location>
        <begin position="134"/>
        <end position="151"/>
    </location>
</feature>
<evidence type="ECO:0000259" key="8">
    <source>
        <dbReference type="Pfam" id="PF09924"/>
    </source>
</evidence>
<sequence>MAFALAPARLSGGGALRSAPVSVAAGLALVVAHLGRIPVPGFVTTSFSGLLLSLIAVVIIGRFIERRIGHGATLAIGLLATIGAIACAALGSWLFELAGVHMGWGHLTWDRVHGYVTADPAGPAGMRGVARGPLGAGAIGPYPWIAGLVLASTARMSALWRRRLRVGVLATCATMVLFFGHRANIALLAGALIGLVLGVALHAARRERPAHDVGGPVRTAAATFRERRNLIALLLVTVAIGPVLARLVPGADGVLSPLAGLVDRSPFTTAQVAEMCADGQWTRDCLEATERVRLGGIGPMLMALLPSVMAVLFATGLRRGRRAGWIGAAVIVAAWLAAAAAQLIGFGTNGTATATRITWTIAAMAPLLVCLVALLRGRALFRIKAGGRAGPRAAVASAIIVAMGWVGYVLAGLATAGGFATRPGVLALIVDFPRRLVPPRFLGAFDIHAALAEGSGAVGSMPLPLSAPATAVFEWTPILVWTALAVVFWFLLHTPLGDPRAAPSAVTRELIHDPGGANLSWMGLWPENSHWVAASGRAAVPYREIGGVFLTVGEPVGDPTARTEAVREFTDFVLASGGVPCFYSVGEDVRAACEKAGFRSVRVGEETVIELDGLEFRGKKFQDVRTAINRARKEEVTSLWTRWSECPLALKEQIIEISEAWVSDKGLPEMGFTLGGIDELDDPEVRLLLAIDARGAVHGITSWMPVYRDGALVGLTLDFMRRRADGFRPAMEYLIATCALDAKEEGLEFVSLSAAPLASTHPGHATGSDDDGPAGDRPSTSALDSLLERLSHALEPVYGFRSLLAFKAKFQPSYVPLYMCYEESASLGFIGGAIARAYVGEVSTVKSARLVAALGAALRRGHDK</sequence>
<dbReference type="InterPro" id="IPR035952">
    <property type="entry name" value="Rhomboid-like_sf"/>
</dbReference>
<gene>
    <name evidence="9" type="ORF">BJL86_2237</name>
</gene>
<evidence type="ECO:0000313" key="9">
    <source>
        <dbReference type="EMBL" id="ANI93002.1"/>
    </source>
</evidence>
<dbReference type="GO" id="GO:0005886">
    <property type="term" value="C:plasma membrane"/>
    <property type="evidence" value="ECO:0007669"/>
    <property type="project" value="UniProtKB-SubCell"/>
</dbReference>